<organism evidence="1 2">
    <name type="scientific">Cricetulus griseus</name>
    <name type="common">Chinese hamster</name>
    <name type="synonym">Cricetulus barabensis griseus</name>
    <dbReference type="NCBI Taxonomy" id="10029"/>
    <lineage>
        <taxon>Eukaryota</taxon>
        <taxon>Metazoa</taxon>
        <taxon>Chordata</taxon>
        <taxon>Craniata</taxon>
        <taxon>Vertebrata</taxon>
        <taxon>Euteleostomi</taxon>
        <taxon>Mammalia</taxon>
        <taxon>Eutheria</taxon>
        <taxon>Euarchontoglires</taxon>
        <taxon>Glires</taxon>
        <taxon>Rodentia</taxon>
        <taxon>Myomorpha</taxon>
        <taxon>Muroidea</taxon>
        <taxon>Cricetidae</taxon>
        <taxon>Cricetinae</taxon>
        <taxon>Cricetulus</taxon>
    </lineage>
</organism>
<proteinExistence type="predicted"/>
<sequence>MVNQQFQDVFTPDPATDTTIILMLLCVFKHNLFQTCMNPNNWIEQQHFPAHT</sequence>
<accession>G3H314</accession>
<dbReference type="EMBL" id="JH000121">
    <property type="protein sequence ID" value="EGW04222.1"/>
    <property type="molecule type" value="Genomic_DNA"/>
</dbReference>
<evidence type="ECO:0000313" key="1">
    <source>
        <dbReference type="EMBL" id="EGW04222.1"/>
    </source>
</evidence>
<dbReference type="InParanoid" id="G3H314"/>
<gene>
    <name evidence="1" type="ORF">I79_004620</name>
</gene>
<evidence type="ECO:0000313" key="2">
    <source>
        <dbReference type="Proteomes" id="UP000001075"/>
    </source>
</evidence>
<name>G3H314_CRIGR</name>
<dbReference type="Proteomes" id="UP000001075">
    <property type="component" value="Unassembled WGS sequence"/>
</dbReference>
<dbReference type="AlphaFoldDB" id="G3H314"/>
<reference evidence="2" key="1">
    <citation type="journal article" date="2011" name="Nat. Biotechnol.">
        <title>The genomic sequence of the Chinese hamster ovary (CHO)-K1 cell line.</title>
        <authorList>
            <person name="Xu X."/>
            <person name="Nagarajan H."/>
            <person name="Lewis N.E."/>
            <person name="Pan S."/>
            <person name="Cai Z."/>
            <person name="Liu X."/>
            <person name="Chen W."/>
            <person name="Xie M."/>
            <person name="Wang W."/>
            <person name="Hammond S."/>
            <person name="Andersen M.R."/>
            <person name="Neff N."/>
            <person name="Passarelli B."/>
            <person name="Koh W."/>
            <person name="Fan H.C."/>
            <person name="Wang J."/>
            <person name="Gui Y."/>
            <person name="Lee K.H."/>
            <person name="Betenbaugh M.J."/>
            <person name="Quake S.R."/>
            <person name="Famili I."/>
            <person name="Palsson B.O."/>
            <person name="Wang J."/>
        </authorList>
    </citation>
    <scope>NUCLEOTIDE SEQUENCE [LARGE SCALE GENOMIC DNA]</scope>
    <source>
        <strain evidence="2">CHO K1 cell line</strain>
    </source>
</reference>
<protein>
    <submittedName>
        <fullName evidence="1">Uncharacterized protein</fullName>
    </submittedName>
</protein>